<reference evidence="2" key="1">
    <citation type="journal article" date="2020" name="mSystems">
        <title>Genome- and Community-Level Interaction Insights into Carbon Utilization and Element Cycling Functions of Hydrothermarchaeota in Hydrothermal Sediment.</title>
        <authorList>
            <person name="Zhou Z."/>
            <person name="Liu Y."/>
            <person name="Xu W."/>
            <person name="Pan J."/>
            <person name="Luo Z.H."/>
            <person name="Li M."/>
        </authorList>
    </citation>
    <scope>NUCLEOTIDE SEQUENCE [LARGE SCALE GENOMIC DNA]</scope>
    <source>
        <strain evidence="2">SpSt-579</strain>
    </source>
</reference>
<comment type="caution">
    <text evidence="2">The sequence shown here is derived from an EMBL/GenBank/DDBJ whole genome shotgun (WGS) entry which is preliminary data.</text>
</comment>
<name>A0A7C4M040_UNCC3</name>
<sequence>MAVFLSIILLILQIIFAFLMKNKKEAFLKYHKILGIFILLIVLANLILFPINTVVSILVVVAVLAQVIIGFLLKKGNKKLKKYHKPLGFFILVLIITNLILIFP</sequence>
<keyword evidence="1" id="KW-0472">Membrane</keyword>
<feature type="transmembrane region" description="Helical" evidence="1">
    <location>
        <begin position="6"/>
        <end position="21"/>
    </location>
</feature>
<feature type="transmembrane region" description="Helical" evidence="1">
    <location>
        <begin position="86"/>
        <end position="103"/>
    </location>
</feature>
<keyword evidence="1" id="KW-0812">Transmembrane</keyword>
<dbReference type="AlphaFoldDB" id="A0A7C4M040"/>
<organism evidence="2">
    <name type="scientific">candidate division CPR3 bacterium</name>
    <dbReference type="NCBI Taxonomy" id="2268181"/>
    <lineage>
        <taxon>Bacteria</taxon>
        <taxon>Bacteria division CPR3</taxon>
    </lineage>
</organism>
<evidence type="ECO:0000256" key="1">
    <source>
        <dbReference type="SAM" id="Phobius"/>
    </source>
</evidence>
<dbReference type="EMBL" id="DSYQ01000003">
    <property type="protein sequence ID" value="HGT70829.1"/>
    <property type="molecule type" value="Genomic_DNA"/>
</dbReference>
<keyword evidence="1" id="KW-1133">Transmembrane helix</keyword>
<feature type="transmembrane region" description="Helical" evidence="1">
    <location>
        <begin position="57"/>
        <end position="74"/>
    </location>
</feature>
<evidence type="ECO:0000313" key="2">
    <source>
        <dbReference type="EMBL" id="HGT70829.1"/>
    </source>
</evidence>
<accession>A0A7C4M040</accession>
<feature type="transmembrane region" description="Helical" evidence="1">
    <location>
        <begin position="33"/>
        <end position="51"/>
    </location>
</feature>
<gene>
    <name evidence="2" type="ORF">ENT43_01035</name>
</gene>
<proteinExistence type="predicted"/>
<protein>
    <submittedName>
        <fullName evidence="2">Uncharacterized protein</fullName>
    </submittedName>
</protein>